<protein>
    <submittedName>
        <fullName evidence="2">Prevent-host-death family protein</fullName>
    </submittedName>
</protein>
<dbReference type="Gene3D" id="3.40.1620.10">
    <property type="entry name" value="YefM-like domain"/>
    <property type="match status" value="1"/>
</dbReference>
<evidence type="ECO:0000313" key="2">
    <source>
        <dbReference type="EMBL" id="SDU60754.1"/>
    </source>
</evidence>
<reference evidence="3" key="1">
    <citation type="submission" date="2016-10" db="EMBL/GenBank/DDBJ databases">
        <authorList>
            <person name="Varghese N."/>
            <person name="Submissions S."/>
        </authorList>
    </citation>
    <scope>NUCLEOTIDE SEQUENCE [LARGE SCALE GENOMIC DNA]</scope>
    <source>
        <strain evidence="3">DSM 45079</strain>
    </source>
</reference>
<gene>
    <name evidence="2" type="ORF">SAMN04488563_3156</name>
</gene>
<dbReference type="STRING" id="419479.SAMN04488563_3156"/>
<comment type="similarity">
    <text evidence="1">Belongs to the phD/YefM antitoxin family.</text>
</comment>
<keyword evidence="3" id="KW-1185">Reference proteome</keyword>
<dbReference type="EMBL" id="LT629791">
    <property type="protein sequence ID" value="SDU60754.1"/>
    <property type="molecule type" value="Genomic_DNA"/>
</dbReference>
<dbReference type="AlphaFoldDB" id="A0A1H2JWA7"/>
<proteinExistence type="inferred from homology"/>
<dbReference type="NCBIfam" id="TIGR01552">
    <property type="entry name" value="phd_fam"/>
    <property type="match status" value="1"/>
</dbReference>
<organism evidence="2 3">
    <name type="scientific">Jiangella alkaliphila</name>
    <dbReference type="NCBI Taxonomy" id="419479"/>
    <lineage>
        <taxon>Bacteria</taxon>
        <taxon>Bacillati</taxon>
        <taxon>Actinomycetota</taxon>
        <taxon>Actinomycetes</taxon>
        <taxon>Jiangellales</taxon>
        <taxon>Jiangellaceae</taxon>
        <taxon>Jiangella</taxon>
    </lineage>
</organism>
<accession>A0A1H2JWA7</accession>
<evidence type="ECO:0000256" key="1">
    <source>
        <dbReference type="ARBA" id="ARBA00009981"/>
    </source>
</evidence>
<sequence length="107" mass="11484">MGQGLLIAGCANAFDVVTMSCDHERMTMTMEPSGDEIAAGRFKAVCLQLLDEVAQTRRPVTVTKRGRPVARLVPVAPPTPLFGALAGSIGRYDDLIAPIDEEWDAGR</sequence>
<name>A0A1H2JWA7_9ACTN</name>
<evidence type="ECO:0000313" key="3">
    <source>
        <dbReference type="Proteomes" id="UP000182977"/>
    </source>
</evidence>
<dbReference type="Proteomes" id="UP000182977">
    <property type="component" value="Chromosome I"/>
</dbReference>
<dbReference type="InterPro" id="IPR036165">
    <property type="entry name" value="YefM-like_sf"/>
</dbReference>
<dbReference type="SUPFAM" id="SSF143120">
    <property type="entry name" value="YefM-like"/>
    <property type="match status" value="1"/>
</dbReference>